<dbReference type="Proteomes" id="UP000317355">
    <property type="component" value="Unassembled WGS sequence"/>
</dbReference>
<organism evidence="1 2">
    <name type="scientific">Sedimenticola thiotaurini</name>
    <dbReference type="NCBI Taxonomy" id="1543721"/>
    <lineage>
        <taxon>Bacteria</taxon>
        <taxon>Pseudomonadati</taxon>
        <taxon>Pseudomonadota</taxon>
        <taxon>Gammaproteobacteria</taxon>
        <taxon>Chromatiales</taxon>
        <taxon>Sedimenticolaceae</taxon>
        <taxon>Sedimenticola</taxon>
    </lineage>
</organism>
<dbReference type="AlphaFoldDB" id="A0A558D0E5"/>
<gene>
    <name evidence="1" type="ORF">FHK82_09745</name>
</gene>
<protein>
    <submittedName>
        <fullName evidence="1">Uncharacterized protein</fullName>
    </submittedName>
</protein>
<evidence type="ECO:0000313" key="1">
    <source>
        <dbReference type="EMBL" id="TVT54475.1"/>
    </source>
</evidence>
<evidence type="ECO:0000313" key="2">
    <source>
        <dbReference type="Proteomes" id="UP000317355"/>
    </source>
</evidence>
<reference evidence="1 2" key="1">
    <citation type="submission" date="2019-07" db="EMBL/GenBank/DDBJ databases">
        <title>The pathways for chlorine oxyanion respiration interact through the shared metabolite chlorate.</title>
        <authorList>
            <person name="Barnum T.P."/>
            <person name="Cheng Y."/>
            <person name="Hill K.A."/>
            <person name="Lucas L.N."/>
            <person name="Carlson H.K."/>
            <person name="Coates J.D."/>
        </authorList>
    </citation>
    <scope>NUCLEOTIDE SEQUENCE [LARGE SCALE GENOMIC DNA]</scope>
    <source>
        <strain evidence="1">BK-3</strain>
    </source>
</reference>
<accession>A0A558D0E5</accession>
<comment type="caution">
    <text evidence="1">The sequence shown here is derived from an EMBL/GenBank/DDBJ whole genome shotgun (WGS) entry which is preliminary data.</text>
</comment>
<proteinExistence type="predicted"/>
<sequence>MTWKFWECDLFSLFKSQKEVLDEASIHWQFEVFAWALREFDADLFFSNTLLVTPTNEHFPGRVDSVEGMASLIFDQVKQYAQLAHWPCQLVPRSDYDPSQQGRVAIAGALRGQEGIAQPDADACLIIAYNPNQVGNPEALIGELAYTLAYYLSTMAKEPPPGGSENWPHACEILTVFLGFGLMQANTAFNFRQAGCGSCSSAAASRESHLSQYDLTYALALFTALKSLPEKQVLRHLKKSLRGYFKAALRDILGREEVLERLKLLSVSTLKPETAL</sequence>
<name>A0A558D0E5_9GAMM</name>
<dbReference type="EMBL" id="VMRY01000041">
    <property type="protein sequence ID" value="TVT54475.1"/>
    <property type="molecule type" value="Genomic_DNA"/>
</dbReference>